<feature type="binding site" evidence="5">
    <location>
        <position position="107"/>
    </location>
    <ligand>
        <name>FAD</name>
        <dbReference type="ChEBI" id="CHEBI:57692"/>
    </ligand>
</feature>
<keyword evidence="2 5" id="KW-0274">FAD</keyword>
<evidence type="ECO:0000313" key="7">
    <source>
        <dbReference type="EMBL" id="MEJ8821411.1"/>
    </source>
</evidence>
<evidence type="ECO:0000313" key="8">
    <source>
        <dbReference type="Proteomes" id="UP001363010"/>
    </source>
</evidence>
<comment type="subunit">
    <text evidence="5">Homodimer.</text>
</comment>
<feature type="binding site" evidence="5">
    <location>
        <position position="343"/>
    </location>
    <ligand>
        <name>FAD</name>
        <dbReference type="ChEBI" id="CHEBI:57692"/>
    </ligand>
</feature>
<dbReference type="PANTHER" id="PTHR48105">
    <property type="entry name" value="THIOREDOXIN REDUCTASE 1-RELATED-RELATED"/>
    <property type="match status" value="1"/>
</dbReference>
<dbReference type="Pfam" id="PF07992">
    <property type="entry name" value="Pyr_redox_2"/>
    <property type="match status" value="1"/>
</dbReference>
<comment type="cofactor">
    <cofactor evidence="5">
        <name>FAD</name>
        <dbReference type="ChEBI" id="CHEBI:57692"/>
    </cofactor>
    <text evidence="5">Binds 1 FAD per subunit.</text>
</comment>
<dbReference type="InterPro" id="IPR050097">
    <property type="entry name" value="Ferredoxin-NADP_redctase_2"/>
</dbReference>
<evidence type="ECO:0000256" key="3">
    <source>
        <dbReference type="ARBA" id="ARBA00022857"/>
    </source>
</evidence>
<evidence type="ECO:0000256" key="2">
    <source>
        <dbReference type="ARBA" id="ARBA00022827"/>
    </source>
</evidence>
<keyword evidence="1 5" id="KW-0285">Flavoprotein</keyword>
<reference evidence="7 8" key="1">
    <citation type="submission" date="2024-03" db="EMBL/GenBank/DDBJ databases">
        <title>Novel species of the genus Variovorax.</title>
        <authorList>
            <person name="Liu Q."/>
            <person name="Xin Y.-H."/>
        </authorList>
    </citation>
    <scope>NUCLEOTIDE SEQUENCE [LARGE SCALE GENOMIC DNA]</scope>
    <source>
        <strain evidence="7 8">KACC 18501</strain>
    </source>
</reference>
<comment type="catalytic activity">
    <reaction evidence="5">
        <text>2 reduced [2Fe-2S]-[ferredoxin] + NADP(+) + H(+) = 2 oxidized [2Fe-2S]-[ferredoxin] + NADPH</text>
        <dbReference type="Rhea" id="RHEA:20125"/>
        <dbReference type="Rhea" id="RHEA-COMP:10000"/>
        <dbReference type="Rhea" id="RHEA-COMP:10001"/>
        <dbReference type="ChEBI" id="CHEBI:15378"/>
        <dbReference type="ChEBI" id="CHEBI:33737"/>
        <dbReference type="ChEBI" id="CHEBI:33738"/>
        <dbReference type="ChEBI" id="CHEBI:57783"/>
        <dbReference type="ChEBI" id="CHEBI:58349"/>
        <dbReference type="EC" id="1.18.1.2"/>
    </reaction>
</comment>
<dbReference type="Proteomes" id="UP001363010">
    <property type="component" value="Unassembled WGS sequence"/>
</dbReference>
<name>A0ABU8VUC6_9BURK</name>
<dbReference type="PRINTS" id="PR00469">
    <property type="entry name" value="PNDRDTASEII"/>
</dbReference>
<dbReference type="InterPro" id="IPR023753">
    <property type="entry name" value="FAD/NAD-binding_dom"/>
</dbReference>
<comment type="similarity">
    <text evidence="5">Belongs to the ferredoxin--NADP reductase type 2 family.</text>
</comment>
<organism evidence="7 8">
    <name type="scientific">Variovorax humicola</name>
    <dbReference type="NCBI Taxonomy" id="1769758"/>
    <lineage>
        <taxon>Bacteria</taxon>
        <taxon>Pseudomonadati</taxon>
        <taxon>Pseudomonadota</taxon>
        <taxon>Betaproteobacteria</taxon>
        <taxon>Burkholderiales</taxon>
        <taxon>Comamonadaceae</taxon>
        <taxon>Variovorax</taxon>
    </lineage>
</organism>
<evidence type="ECO:0000256" key="5">
    <source>
        <dbReference type="HAMAP-Rule" id="MF_01685"/>
    </source>
</evidence>
<dbReference type="InterPro" id="IPR036188">
    <property type="entry name" value="FAD/NAD-bd_sf"/>
</dbReference>
<dbReference type="InterPro" id="IPR022890">
    <property type="entry name" value="Fd--NADP_Rdtase_type_2"/>
</dbReference>
<keyword evidence="3 5" id="KW-0521">NADP</keyword>
<evidence type="ECO:0000256" key="4">
    <source>
        <dbReference type="ARBA" id="ARBA00023002"/>
    </source>
</evidence>
<keyword evidence="8" id="KW-1185">Reference proteome</keyword>
<dbReference type="Gene3D" id="3.50.50.60">
    <property type="entry name" value="FAD/NAD(P)-binding domain"/>
    <property type="match status" value="2"/>
</dbReference>
<evidence type="ECO:0000259" key="6">
    <source>
        <dbReference type="Pfam" id="PF07992"/>
    </source>
</evidence>
<comment type="caution">
    <text evidence="5">Lacks conserved residue(s) required for the propagation of feature annotation.</text>
</comment>
<proteinExistence type="inferred from homology"/>
<dbReference type="HAMAP" id="MF_01685">
    <property type="entry name" value="FENR2"/>
    <property type="match status" value="1"/>
</dbReference>
<dbReference type="EMBL" id="JBBKZV010000002">
    <property type="protein sequence ID" value="MEJ8821411.1"/>
    <property type="molecule type" value="Genomic_DNA"/>
</dbReference>
<evidence type="ECO:0000256" key="1">
    <source>
        <dbReference type="ARBA" id="ARBA00022630"/>
    </source>
</evidence>
<gene>
    <name evidence="7" type="ORF">WKW80_05085</name>
</gene>
<dbReference type="PRINTS" id="PR00368">
    <property type="entry name" value="FADPNR"/>
</dbReference>
<feature type="binding site" evidence="5">
    <location>
        <position position="67"/>
    </location>
    <ligand>
        <name>FAD</name>
        <dbReference type="ChEBI" id="CHEBI:57692"/>
    </ligand>
</feature>
<comment type="caution">
    <text evidence="7">The sequence shown here is derived from an EMBL/GenBank/DDBJ whole genome shotgun (WGS) entry which is preliminary data.</text>
</comment>
<protein>
    <recommendedName>
        <fullName evidence="5">Ferredoxin--NADP reductase</fullName>
        <shortName evidence="5">FNR</shortName>
        <shortName evidence="5">Fd-NADP(+) reductase</shortName>
        <ecNumber evidence="5">1.18.1.2</ecNumber>
    </recommendedName>
</protein>
<dbReference type="SUPFAM" id="SSF51905">
    <property type="entry name" value="FAD/NAD(P)-binding domain"/>
    <property type="match status" value="1"/>
</dbReference>
<feature type="binding site" evidence="5">
    <location>
        <position position="142"/>
    </location>
    <ligand>
        <name>FAD</name>
        <dbReference type="ChEBI" id="CHEBI:57692"/>
    </ligand>
</feature>
<sequence>MERRDRQDRGAGPLNAAADPAVVETDALIIGAGPVGLFQAFQLGLLEISCHIVDALPRAGGQCVELYGDKPIYDIPGTPRTTGQGLVESLLEQIAPFKPTFHYDEQVATLARQPDGRLLMGTSRGTTFLAKTVFIAAGVGAFVPRRMTVEGIARFEGSKLFYHPEALEQFAGRTVVVHGGDDAALETALALAGQAKQVTLLHRRDAFNADDALVARFRKAVSAGDIRLAIGQPTGFDGTRVQVATPDAQTVDLSVDALIACLGISPRLGPIADWGLELERKQVPVDTERFETRERGVFAVGDVNTYPGKKKLIVCGFHEATLAAWAATTVVFPGQSIPLQYTTTSTRLHTLLGVG</sequence>
<dbReference type="RefSeq" id="WP_340362461.1">
    <property type="nucleotide sequence ID" value="NZ_JBBKZV010000002.1"/>
</dbReference>
<feature type="binding site" evidence="5">
    <location>
        <position position="54"/>
    </location>
    <ligand>
        <name>FAD</name>
        <dbReference type="ChEBI" id="CHEBI:57692"/>
    </ligand>
</feature>
<feature type="binding site" evidence="5">
    <location>
        <position position="302"/>
    </location>
    <ligand>
        <name>FAD</name>
        <dbReference type="ChEBI" id="CHEBI:57692"/>
    </ligand>
</feature>
<feature type="domain" description="FAD/NAD(P)-binding" evidence="6">
    <location>
        <begin position="26"/>
        <end position="307"/>
    </location>
</feature>
<accession>A0ABU8VUC6</accession>
<dbReference type="EC" id="1.18.1.2" evidence="5"/>
<keyword evidence="4 5" id="KW-0560">Oxidoreductase</keyword>
<feature type="binding site" evidence="5">
    <location>
        <position position="62"/>
    </location>
    <ligand>
        <name>FAD</name>
        <dbReference type="ChEBI" id="CHEBI:57692"/>
    </ligand>
</feature>